<dbReference type="PANTHER" id="PTHR37422">
    <property type="entry name" value="TEICHURONIC ACID BIOSYNTHESIS PROTEIN TUAE"/>
    <property type="match status" value="1"/>
</dbReference>
<keyword evidence="2" id="KW-0472">Membrane</keyword>
<accession>A0A6L6XSF4</accession>
<keyword evidence="4" id="KW-1185">Reference proteome</keyword>
<feature type="transmembrane region" description="Helical" evidence="2">
    <location>
        <begin position="66"/>
        <end position="85"/>
    </location>
</feature>
<feature type="transmembrane region" description="Helical" evidence="2">
    <location>
        <begin position="235"/>
        <end position="256"/>
    </location>
</feature>
<gene>
    <name evidence="3" type="ORF">GON03_11115</name>
</gene>
<sequence>MTAAPVVHDSRLGAMWTVIIALDFFWLSNPMILFTFHQSLGNAAAVTLAGLLVTPGRSTPRAATSVVALLAFGLASSLWSFFSRLTVDYTLIYICVAVVATVVAVTVDARTVAQGMLLGGVLIVVGSYLALQLDYPGAAIPLGGTGYMAGVGMNRNILGYTLVLSLAFAVGFIPRLPWARVLWAVGTGVVLLGVGVAQSGTSYVAAAVVVALAIALAGLDRWHPPSAVRSARRRWGIRAVTIVLLAGAVAGIYVVADLLDRDLSSLTGRVPLWKAVWTETTGLDRWFGAGWGVVWPHPWHPAPANATLGDIVERAGIFLEHGHSSLFDLIPEIGLVGAALMALVYVQAVARGLAHRDSRAVNAGRLEASRLALLSVIALLVLGLTEPLSVIPLGWFVIVILATGLSPASLDTDRPEGEAGATTAAPGRRRAGAWPAR</sequence>
<reference evidence="3 4" key="1">
    <citation type="submission" date="2019-12" db="EMBL/GenBank/DDBJ databases">
        <authorList>
            <person name="Huq M.A."/>
        </authorList>
    </citation>
    <scope>NUCLEOTIDE SEQUENCE [LARGE SCALE GENOMIC DNA]</scope>
    <source>
        <strain evidence="3 4">MAH-18</strain>
    </source>
</reference>
<evidence type="ECO:0000256" key="2">
    <source>
        <dbReference type="SAM" id="Phobius"/>
    </source>
</evidence>
<name>A0A6L6XSF4_9ACTN</name>
<evidence type="ECO:0008006" key="5">
    <source>
        <dbReference type="Google" id="ProtNLM"/>
    </source>
</evidence>
<proteinExistence type="predicted"/>
<feature type="transmembrane region" description="Helical" evidence="2">
    <location>
        <begin position="371"/>
        <end position="402"/>
    </location>
</feature>
<comment type="caution">
    <text evidence="3">The sequence shown here is derived from an EMBL/GenBank/DDBJ whole genome shotgun (WGS) entry which is preliminary data.</text>
</comment>
<dbReference type="AlphaFoldDB" id="A0A6L6XSF4"/>
<keyword evidence="2" id="KW-1133">Transmembrane helix</keyword>
<dbReference type="Proteomes" id="UP000473525">
    <property type="component" value="Unassembled WGS sequence"/>
</dbReference>
<dbReference type="PANTHER" id="PTHR37422:SF13">
    <property type="entry name" value="LIPOPOLYSACCHARIDE BIOSYNTHESIS PROTEIN PA4999-RELATED"/>
    <property type="match status" value="1"/>
</dbReference>
<evidence type="ECO:0000313" key="3">
    <source>
        <dbReference type="EMBL" id="MVQ49732.1"/>
    </source>
</evidence>
<feature type="transmembrane region" description="Helical" evidence="2">
    <location>
        <begin position="116"/>
        <end position="137"/>
    </location>
</feature>
<feature type="transmembrane region" description="Helical" evidence="2">
    <location>
        <begin position="203"/>
        <end position="223"/>
    </location>
</feature>
<keyword evidence="2" id="KW-0812">Transmembrane</keyword>
<dbReference type="RefSeq" id="WP_157342540.1">
    <property type="nucleotide sequence ID" value="NZ_WSEK01000004.1"/>
</dbReference>
<dbReference type="InterPro" id="IPR051533">
    <property type="entry name" value="WaaL-like"/>
</dbReference>
<feature type="region of interest" description="Disordered" evidence="1">
    <location>
        <begin position="409"/>
        <end position="437"/>
    </location>
</feature>
<evidence type="ECO:0000256" key="1">
    <source>
        <dbReference type="SAM" id="MobiDB-lite"/>
    </source>
</evidence>
<protein>
    <recommendedName>
        <fullName evidence="5">O-antigen ligase family protein</fullName>
    </recommendedName>
</protein>
<dbReference type="EMBL" id="WSEK01000004">
    <property type="protein sequence ID" value="MVQ49732.1"/>
    <property type="molecule type" value="Genomic_DNA"/>
</dbReference>
<evidence type="ECO:0000313" key="4">
    <source>
        <dbReference type="Proteomes" id="UP000473525"/>
    </source>
</evidence>
<feature type="transmembrane region" description="Helical" evidence="2">
    <location>
        <begin position="12"/>
        <end position="28"/>
    </location>
</feature>
<feature type="transmembrane region" description="Helical" evidence="2">
    <location>
        <begin position="157"/>
        <end position="174"/>
    </location>
</feature>
<feature type="transmembrane region" description="Helical" evidence="2">
    <location>
        <begin position="91"/>
        <end position="109"/>
    </location>
</feature>
<organism evidence="3 4">
    <name type="scientific">Nocardioides agri</name>
    <dbReference type="NCBI Taxonomy" id="2682843"/>
    <lineage>
        <taxon>Bacteria</taxon>
        <taxon>Bacillati</taxon>
        <taxon>Actinomycetota</taxon>
        <taxon>Actinomycetes</taxon>
        <taxon>Propionibacteriales</taxon>
        <taxon>Nocardioidaceae</taxon>
        <taxon>Nocardioides</taxon>
    </lineage>
</organism>
<feature type="transmembrane region" description="Helical" evidence="2">
    <location>
        <begin position="329"/>
        <end position="350"/>
    </location>
</feature>